<proteinExistence type="inferred from homology"/>
<keyword evidence="10" id="KW-1185">Reference proteome</keyword>
<comment type="similarity">
    <text evidence="2">Belongs to the prokaryotic riboflavin transporter (P-RFT) (TC 2.A.87) family.</text>
</comment>
<evidence type="ECO:0000313" key="9">
    <source>
        <dbReference type="EMBL" id="OUP61008.1"/>
    </source>
</evidence>
<feature type="transmembrane region" description="Helical" evidence="8">
    <location>
        <begin position="193"/>
        <end position="214"/>
    </location>
</feature>
<feature type="transmembrane region" description="Helical" evidence="8">
    <location>
        <begin position="43"/>
        <end position="67"/>
    </location>
</feature>
<evidence type="ECO:0000256" key="3">
    <source>
        <dbReference type="ARBA" id="ARBA00022448"/>
    </source>
</evidence>
<accession>A0A1Y4LWM7</accession>
<evidence type="ECO:0000256" key="2">
    <source>
        <dbReference type="ARBA" id="ARBA00005540"/>
    </source>
</evidence>
<protein>
    <submittedName>
        <fullName evidence="9">ECF transporter S component</fullName>
    </submittedName>
</protein>
<evidence type="ECO:0000256" key="5">
    <source>
        <dbReference type="ARBA" id="ARBA00022692"/>
    </source>
</evidence>
<feature type="transmembrane region" description="Helical" evidence="8">
    <location>
        <begin position="139"/>
        <end position="158"/>
    </location>
</feature>
<dbReference type="GO" id="GO:0005886">
    <property type="term" value="C:plasma membrane"/>
    <property type="evidence" value="ECO:0007669"/>
    <property type="project" value="UniProtKB-SubCell"/>
</dbReference>
<dbReference type="InterPro" id="IPR025720">
    <property type="entry name" value="RibU"/>
</dbReference>
<reference evidence="10" key="1">
    <citation type="submission" date="2017-04" db="EMBL/GenBank/DDBJ databases">
        <title>Function of individual gut microbiota members based on whole genome sequencing of pure cultures obtained from chicken caecum.</title>
        <authorList>
            <person name="Medvecky M."/>
            <person name="Cejkova D."/>
            <person name="Polansky O."/>
            <person name="Karasova D."/>
            <person name="Kubasova T."/>
            <person name="Cizek A."/>
            <person name="Rychlik I."/>
        </authorList>
    </citation>
    <scope>NUCLEOTIDE SEQUENCE [LARGE SCALE GENOMIC DNA]</scope>
    <source>
        <strain evidence="10">An178</strain>
    </source>
</reference>
<feature type="transmembrane region" description="Helical" evidence="8">
    <location>
        <begin position="12"/>
        <end position="31"/>
    </location>
</feature>
<organism evidence="9 10">
    <name type="scientific">Faecalitalea cylindroides</name>
    <dbReference type="NCBI Taxonomy" id="39483"/>
    <lineage>
        <taxon>Bacteria</taxon>
        <taxon>Bacillati</taxon>
        <taxon>Bacillota</taxon>
        <taxon>Erysipelotrichia</taxon>
        <taxon>Erysipelotrichales</taxon>
        <taxon>Erysipelotrichaceae</taxon>
        <taxon>Faecalitalea</taxon>
    </lineage>
</organism>
<dbReference type="PANTHER" id="PTHR38438">
    <property type="entry name" value="RIBOFLAVIN TRANSPORTER RIBU"/>
    <property type="match status" value="1"/>
</dbReference>
<evidence type="ECO:0000256" key="6">
    <source>
        <dbReference type="ARBA" id="ARBA00022989"/>
    </source>
</evidence>
<dbReference type="Pfam" id="PF12822">
    <property type="entry name" value="ECF_trnsprt"/>
    <property type="match status" value="1"/>
</dbReference>
<keyword evidence="5 8" id="KW-0812">Transmembrane</keyword>
<keyword evidence="4" id="KW-1003">Cell membrane</keyword>
<dbReference type="Gene3D" id="1.10.1760.20">
    <property type="match status" value="1"/>
</dbReference>
<dbReference type="GO" id="GO:0032217">
    <property type="term" value="F:riboflavin transmembrane transporter activity"/>
    <property type="evidence" value="ECO:0007669"/>
    <property type="project" value="InterPro"/>
</dbReference>
<dbReference type="AlphaFoldDB" id="A0A1Y4LWM7"/>
<evidence type="ECO:0000256" key="7">
    <source>
        <dbReference type="ARBA" id="ARBA00023136"/>
    </source>
</evidence>
<feature type="transmembrane region" description="Helical" evidence="8">
    <location>
        <begin position="108"/>
        <end position="127"/>
    </location>
</feature>
<dbReference type="EMBL" id="NFKM01000007">
    <property type="protein sequence ID" value="OUP61008.1"/>
    <property type="molecule type" value="Genomic_DNA"/>
</dbReference>
<gene>
    <name evidence="9" type="ORF">B5F14_04500</name>
</gene>
<dbReference type="PANTHER" id="PTHR38438:SF1">
    <property type="entry name" value="RIBOFLAVIN TRANSPORTER RIBU"/>
    <property type="match status" value="1"/>
</dbReference>
<keyword evidence="6 8" id="KW-1133">Transmembrane helix</keyword>
<evidence type="ECO:0000313" key="10">
    <source>
        <dbReference type="Proteomes" id="UP000195447"/>
    </source>
</evidence>
<sequence>MNSRTKKITTIGMMCAMAMVMNLLLHFPIIPAVSFLNYDPKDIVIVIASFIYGPFSAFVMSAICAVLDVMLRGGTIIDILMNMIATCMFSCVAGAIYKKEHTKKGALIGLGTGVILTTISMLLWNYIITPIYFGISREAVAAMLIPGILPFNLIKYGINAGASLFLYKPVIGALRSSHLVMTEEKPHEKSNEMVVLGAFIVISLVMLILGYQGII</sequence>
<comment type="caution">
    <text evidence="9">The sequence shown here is derived from an EMBL/GenBank/DDBJ whole genome shotgun (WGS) entry which is preliminary data.</text>
</comment>
<dbReference type="RefSeq" id="WP_087158484.1">
    <property type="nucleotide sequence ID" value="NZ_NFKM01000007.1"/>
</dbReference>
<keyword evidence="3" id="KW-0813">Transport</keyword>
<comment type="subcellular location">
    <subcellularLocation>
        <location evidence="1">Cell membrane</location>
        <topology evidence="1">Multi-pass membrane protein</topology>
    </subcellularLocation>
</comment>
<dbReference type="Proteomes" id="UP000195447">
    <property type="component" value="Unassembled WGS sequence"/>
</dbReference>
<evidence type="ECO:0000256" key="4">
    <source>
        <dbReference type="ARBA" id="ARBA00022475"/>
    </source>
</evidence>
<feature type="transmembrane region" description="Helical" evidence="8">
    <location>
        <begin position="79"/>
        <end position="96"/>
    </location>
</feature>
<keyword evidence="7 8" id="KW-0472">Membrane</keyword>
<evidence type="ECO:0000256" key="8">
    <source>
        <dbReference type="SAM" id="Phobius"/>
    </source>
</evidence>
<name>A0A1Y4LWM7_9FIRM</name>
<evidence type="ECO:0000256" key="1">
    <source>
        <dbReference type="ARBA" id="ARBA00004651"/>
    </source>
</evidence>
<dbReference type="InterPro" id="IPR024529">
    <property type="entry name" value="ECF_trnsprt_substrate-spec"/>
</dbReference>